<dbReference type="Gene3D" id="2.60.40.1120">
    <property type="entry name" value="Carboxypeptidase-like, regulatory domain"/>
    <property type="match status" value="1"/>
</dbReference>
<evidence type="ECO:0000256" key="7">
    <source>
        <dbReference type="ARBA" id="ARBA00023237"/>
    </source>
</evidence>
<dbReference type="InterPro" id="IPR012910">
    <property type="entry name" value="Plug_dom"/>
</dbReference>
<dbReference type="InterPro" id="IPR037066">
    <property type="entry name" value="Plug_dom_sf"/>
</dbReference>
<proteinExistence type="inferred from homology"/>
<feature type="signal peptide" evidence="11">
    <location>
        <begin position="1"/>
        <end position="39"/>
    </location>
</feature>
<feature type="chain" id="PRO_5011488246" evidence="11">
    <location>
        <begin position="40"/>
        <end position="1007"/>
    </location>
</feature>
<evidence type="ECO:0000256" key="4">
    <source>
        <dbReference type="ARBA" id="ARBA00022692"/>
    </source>
</evidence>
<dbReference type="InterPro" id="IPR023997">
    <property type="entry name" value="TonB-dep_OMP_SusC/RagA_CS"/>
</dbReference>
<keyword evidence="7 8" id="KW-0998">Cell outer membrane</keyword>
<dbReference type="STRING" id="1224947.SAMN05216480_104154"/>
<dbReference type="NCBIfam" id="TIGR04057">
    <property type="entry name" value="SusC_RagA_signa"/>
    <property type="match status" value="1"/>
</dbReference>
<dbReference type="NCBIfam" id="TIGR04056">
    <property type="entry name" value="OMP_RagA_SusC"/>
    <property type="match status" value="1"/>
</dbReference>
<feature type="domain" description="TonB-dependent receptor plug" evidence="13">
    <location>
        <begin position="141"/>
        <end position="250"/>
    </location>
</feature>
<sequence length="1007" mass="109410">MKNNKKYKQKTHRYTLSVKMRWGICVLLLCLLGGQQATAFSGKSKTYFFQSYKVEGVIVDEFGTPLPGASIIEKGTSNGTASDMDGQFSLSVTSSDAVVVISFLGYKEKEVAASADLGTIQLEPADNTLEEVVLVGYGTAKKKDVTGAVASVSEKDMNQGAITNPLQLISGKAAGVNITQTGSEPGGSPSVRIRGISSLIGGNDPLVVVDGIQGNMDLLNQIPPSEIQSIDILKDASATAVYGSRGAAGVIIVSTKKSKAGTTTVQYSGTTSIDFIPNKLDMMSASQWWEQAQLNGVPASANHGANTDWYGILTRTGVTQNHTLSFGGGVEKFNYRASVSAILQDGVVINSNNKKYIAKLQATQKALDDNLTLTYNLNSGVVNNTGTVQSIGTAAFTSNLITNAYIMRPTDPVYNADGSYFTDPNVFQYLNPYAVSETVVNESQQDNLFGSLRADLNIVTGLTASWFGSWRKTSYTNGFFLPVASTSANAIDQGGFANISNSRQDEKLTNASLTYKNLFGDHSINALVLYEWQNQTYQGNYAQARGFFNDITTYNALQQGDLSDVRSGDLSSYKNDRTLVSFLGRVNYDFKNKYLLTVSLRRDGSSVFGENHKWGNFPSASVAWQVDQESFMQNQKTFSAFKVRAGYGVTGNQQGLYPQGSLSLVSSNGVTYFGGEQITNFAIIQNANADLRWETKKQTNVGIDFAMFDNRFRATIDAFTATTDNLLFDYTVPQPPFPYGTIKANVGSIRNEGLEFSVGYDLIDKADMTLTLNGNVSLLRNEVLSLSGSINGVPLNTDYVPWGTNSYLIEGEAIGSFNILHHTGKDSSNAETVQDVNGDGIIDQGNESPDRMLQGSALPTYTFAFNPTFIYKNFDMAMTWRGSGGNKIYNALNSTLSYTENIGKSNLLQSAAELDMYTSQYASDLWLEDGDFIRLENVTAGYTFPMEKLKYVESVRVSLTGTNLLLITDYSGMDPELNMSGGNGFGSDYGIYPRTRSFVLGLNVKLN</sequence>
<organism evidence="14 15">
    <name type="scientific">Pustulibacterium marinum</name>
    <dbReference type="NCBI Taxonomy" id="1224947"/>
    <lineage>
        <taxon>Bacteria</taxon>
        <taxon>Pseudomonadati</taxon>
        <taxon>Bacteroidota</taxon>
        <taxon>Flavobacteriia</taxon>
        <taxon>Flavobacteriales</taxon>
        <taxon>Flavobacteriaceae</taxon>
        <taxon>Pustulibacterium</taxon>
    </lineage>
</organism>
<evidence type="ECO:0000313" key="15">
    <source>
        <dbReference type="Proteomes" id="UP000199138"/>
    </source>
</evidence>
<evidence type="ECO:0000313" key="14">
    <source>
        <dbReference type="EMBL" id="SFU46851.1"/>
    </source>
</evidence>
<keyword evidence="3 8" id="KW-1134">Transmembrane beta strand</keyword>
<dbReference type="EMBL" id="FPBK01000004">
    <property type="protein sequence ID" value="SFU46851.1"/>
    <property type="molecule type" value="Genomic_DNA"/>
</dbReference>
<dbReference type="Pfam" id="PF00593">
    <property type="entry name" value="TonB_dep_Rec_b-barrel"/>
    <property type="match status" value="1"/>
</dbReference>
<keyword evidence="4 8" id="KW-0812">Transmembrane</keyword>
<feature type="region of interest" description="Disordered" evidence="10">
    <location>
        <begin position="828"/>
        <end position="849"/>
    </location>
</feature>
<protein>
    <submittedName>
        <fullName evidence="14">Iron complex outermembrane recepter protein</fullName>
    </submittedName>
</protein>
<keyword evidence="2 8" id="KW-0813">Transport</keyword>
<comment type="similarity">
    <text evidence="8 9">Belongs to the TonB-dependent receptor family.</text>
</comment>
<evidence type="ECO:0000256" key="3">
    <source>
        <dbReference type="ARBA" id="ARBA00022452"/>
    </source>
</evidence>
<evidence type="ECO:0000259" key="12">
    <source>
        <dbReference type="Pfam" id="PF00593"/>
    </source>
</evidence>
<dbReference type="RefSeq" id="WP_093024617.1">
    <property type="nucleotide sequence ID" value="NZ_FPBK01000004.1"/>
</dbReference>
<evidence type="ECO:0000256" key="5">
    <source>
        <dbReference type="ARBA" id="ARBA00023077"/>
    </source>
</evidence>
<dbReference type="InterPro" id="IPR000531">
    <property type="entry name" value="Beta-barrel_TonB"/>
</dbReference>
<dbReference type="GO" id="GO:0009279">
    <property type="term" value="C:cell outer membrane"/>
    <property type="evidence" value="ECO:0007669"/>
    <property type="project" value="UniProtKB-SubCell"/>
</dbReference>
<dbReference type="OrthoDB" id="9768177at2"/>
<dbReference type="SUPFAM" id="SSF56935">
    <property type="entry name" value="Porins"/>
    <property type="match status" value="1"/>
</dbReference>
<dbReference type="InterPro" id="IPR008969">
    <property type="entry name" value="CarboxyPept-like_regulatory"/>
</dbReference>
<dbReference type="AlphaFoldDB" id="A0A1I7GEV3"/>
<dbReference type="InterPro" id="IPR039426">
    <property type="entry name" value="TonB-dep_rcpt-like"/>
</dbReference>
<dbReference type="Gene3D" id="2.170.130.10">
    <property type="entry name" value="TonB-dependent receptor, plug domain"/>
    <property type="match status" value="1"/>
</dbReference>
<comment type="subcellular location">
    <subcellularLocation>
        <location evidence="1 8">Cell outer membrane</location>
        <topology evidence="1 8">Multi-pass membrane protein</topology>
    </subcellularLocation>
</comment>
<dbReference type="InterPro" id="IPR023996">
    <property type="entry name" value="TonB-dep_OMP_SusC/RagA"/>
</dbReference>
<evidence type="ECO:0000256" key="11">
    <source>
        <dbReference type="SAM" id="SignalP"/>
    </source>
</evidence>
<evidence type="ECO:0000259" key="13">
    <source>
        <dbReference type="Pfam" id="PF07715"/>
    </source>
</evidence>
<evidence type="ECO:0000256" key="9">
    <source>
        <dbReference type="RuleBase" id="RU003357"/>
    </source>
</evidence>
<dbReference type="PROSITE" id="PS52016">
    <property type="entry name" value="TONB_DEPENDENT_REC_3"/>
    <property type="match status" value="1"/>
</dbReference>
<dbReference type="Pfam" id="PF07715">
    <property type="entry name" value="Plug"/>
    <property type="match status" value="1"/>
</dbReference>
<dbReference type="Pfam" id="PF13715">
    <property type="entry name" value="CarbopepD_reg_2"/>
    <property type="match status" value="1"/>
</dbReference>
<keyword evidence="15" id="KW-1185">Reference proteome</keyword>
<evidence type="ECO:0000256" key="1">
    <source>
        <dbReference type="ARBA" id="ARBA00004571"/>
    </source>
</evidence>
<evidence type="ECO:0000256" key="6">
    <source>
        <dbReference type="ARBA" id="ARBA00023136"/>
    </source>
</evidence>
<feature type="domain" description="TonB-dependent receptor-like beta-barrel" evidence="12">
    <location>
        <begin position="409"/>
        <end position="964"/>
    </location>
</feature>
<dbReference type="SUPFAM" id="SSF49464">
    <property type="entry name" value="Carboxypeptidase regulatory domain-like"/>
    <property type="match status" value="1"/>
</dbReference>
<evidence type="ECO:0000256" key="10">
    <source>
        <dbReference type="SAM" id="MobiDB-lite"/>
    </source>
</evidence>
<gene>
    <name evidence="14" type="ORF">SAMN05216480_104154</name>
</gene>
<reference evidence="14 15" key="1">
    <citation type="submission" date="2016-10" db="EMBL/GenBank/DDBJ databases">
        <authorList>
            <person name="de Groot N.N."/>
        </authorList>
    </citation>
    <scope>NUCLEOTIDE SEQUENCE [LARGE SCALE GENOMIC DNA]</scope>
    <source>
        <strain evidence="14 15">CGMCC 1.12333</strain>
    </source>
</reference>
<name>A0A1I7GEV3_9FLAO</name>
<dbReference type="Gene3D" id="2.40.170.20">
    <property type="entry name" value="TonB-dependent receptor, beta-barrel domain"/>
    <property type="match status" value="1"/>
</dbReference>
<dbReference type="Proteomes" id="UP000199138">
    <property type="component" value="Unassembled WGS sequence"/>
</dbReference>
<evidence type="ECO:0000256" key="2">
    <source>
        <dbReference type="ARBA" id="ARBA00022448"/>
    </source>
</evidence>
<accession>A0A1I7GEV3</accession>
<keyword evidence="6 8" id="KW-0472">Membrane</keyword>
<keyword evidence="5 9" id="KW-0798">TonB box</keyword>
<dbReference type="InterPro" id="IPR036942">
    <property type="entry name" value="Beta-barrel_TonB_sf"/>
</dbReference>
<evidence type="ECO:0000256" key="8">
    <source>
        <dbReference type="PROSITE-ProRule" id="PRU01360"/>
    </source>
</evidence>
<keyword evidence="11" id="KW-0732">Signal</keyword>